<evidence type="ECO:0000256" key="3">
    <source>
        <dbReference type="ARBA" id="ARBA00023014"/>
    </source>
</evidence>
<dbReference type="PANTHER" id="PTHR42827:SF1">
    <property type="entry name" value="IRON-SULFUR CLUSTER-BINDING PROTEIN"/>
    <property type="match status" value="1"/>
</dbReference>
<keyword evidence="6" id="KW-1185">Reference proteome</keyword>
<evidence type="ECO:0000256" key="1">
    <source>
        <dbReference type="ARBA" id="ARBA00022723"/>
    </source>
</evidence>
<sequence>MSWPENRTPEHLLESDRAAGFDISADFRRFSQMNDVFTRAFWDKRVRSKDSDAFFASYRMEAAPRRGDGFTQADFALRNASWLISDMISERNAAEGEREGFQAPIRSSVPVADIQADLGGPADAAANIKRVARLFGADLVGITAIDLRWHYADRPDVREMKPVPNDLPPGLTHVIVMGHAMDFGLVETYPSALAGAATGREYSHEAAIVMQLAAYIRNLGYEAVASMNDTALVIPYAVKAGLGEYGRNQMVLTPEFGPRVRFSKIFTNLDMALDAVKPLGMAHYCQDCTACAAACPVKALPFGAPDFGEEVASGSPSTLRGVRKWSSNAEACFGYWTKIKTDCAICMRVCPFNRDYTRAADRLWRWLARRHMGAAGVKLARWWEARRGKRARLKPSQWWARGH</sequence>
<dbReference type="GO" id="GO:0051536">
    <property type="term" value="F:iron-sulfur cluster binding"/>
    <property type="evidence" value="ECO:0007669"/>
    <property type="project" value="UniProtKB-KW"/>
</dbReference>
<dbReference type="Pfam" id="PF13484">
    <property type="entry name" value="Fer4_16"/>
    <property type="match status" value="1"/>
</dbReference>
<comment type="caution">
    <text evidence="5">The sequence shown here is derived from an EMBL/GenBank/DDBJ whole genome shotgun (WGS) entry which is preliminary data.</text>
</comment>
<feature type="domain" description="4Fe-4S ferredoxin-type" evidence="4">
    <location>
        <begin position="276"/>
        <end position="305"/>
    </location>
</feature>
<dbReference type="AlphaFoldDB" id="A0A3L9XZF6"/>
<gene>
    <name evidence="5" type="ORF">D9R08_10625</name>
</gene>
<evidence type="ECO:0000259" key="4">
    <source>
        <dbReference type="PROSITE" id="PS51379"/>
    </source>
</evidence>
<keyword evidence="1" id="KW-0479">Metal-binding</keyword>
<evidence type="ECO:0000256" key="2">
    <source>
        <dbReference type="ARBA" id="ARBA00023004"/>
    </source>
</evidence>
<dbReference type="Gene3D" id="3.30.70.20">
    <property type="match status" value="1"/>
</dbReference>
<dbReference type="RefSeq" id="WP_121898035.1">
    <property type="nucleotide sequence ID" value="NZ_RCNT01000005.1"/>
</dbReference>
<organism evidence="5 6">
    <name type="scientific">Rhodophyticola porphyridii</name>
    <dbReference type="NCBI Taxonomy" id="1852017"/>
    <lineage>
        <taxon>Bacteria</taxon>
        <taxon>Pseudomonadati</taxon>
        <taxon>Pseudomonadota</taxon>
        <taxon>Alphaproteobacteria</taxon>
        <taxon>Rhodobacterales</taxon>
        <taxon>Roseobacteraceae</taxon>
        <taxon>Rhodophyticola</taxon>
    </lineage>
</organism>
<keyword evidence="3" id="KW-0411">Iron-sulfur</keyword>
<reference evidence="5 6" key="1">
    <citation type="submission" date="2018-10" db="EMBL/GenBank/DDBJ databases">
        <authorList>
            <person name="Jung H.S."/>
            <person name="Jeon C.O."/>
        </authorList>
    </citation>
    <scope>NUCLEOTIDE SEQUENCE [LARGE SCALE GENOMIC DNA]</scope>
    <source>
        <strain evidence="5 6">MA-7-27</strain>
    </source>
</reference>
<dbReference type="SUPFAM" id="SSF54862">
    <property type="entry name" value="4Fe-4S ferredoxins"/>
    <property type="match status" value="1"/>
</dbReference>
<keyword evidence="2" id="KW-0408">Iron</keyword>
<name>A0A3L9XZF6_9RHOB</name>
<protein>
    <submittedName>
        <fullName evidence="5">4Fe-4S dicluster domain-containing protein</fullName>
    </submittedName>
</protein>
<dbReference type="GO" id="GO:0046872">
    <property type="term" value="F:metal ion binding"/>
    <property type="evidence" value="ECO:0007669"/>
    <property type="project" value="UniProtKB-KW"/>
</dbReference>
<dbReference type="InterPro" id="IPR017900">
    <property type="entry name" value="4Fe4S_Fe_S_CS"/>
</dbReference>
<dbReference type="InterPro" id="IPR017896">
    <property type="entry name" value="4Fe4S_Fe-S-bd"/>
</dbReference>
<evidence type="ECO:0000313" key="5">
    <source>
        <dbReference type="EMBL" id="RMA41929.1"/>
    </source>
</evidence>
<dbReference type="Pfam" id="PF13486">
    <property type="entry name" value="Dehalogenase"/>
    <property type="match status" value="1"/>
</dbReference>
<dbReference type="PANTHER" id="PTHR42827">
    <property type="entry name" value="IRON-SULFUR CLUSTER-BINDING PROTEIN-RELATED"/>
    <property type="match status" value="1"/>
</dbReference>
<dbReference type="PROSITE" id="PS51379">
    <property type="entry name" value="4FE4S_FER_2"/>
    <property type="match status" value="1"/>
</dbReference>
<dbReference type="InterPro" id="IPR028894">
    <property type="entry name" value="RDH_dom"/>
</dbReference>
<proteinExistence type="predicted"/>
<accession>A0A3L9XZF6</accession>
<evidence type="ECO:0000313" key="6">
    <source>
        <dbReference type="Proteomes" id="UP000281343"/>
    </source>
</evidence>
<dbReference type="EMBL" id="RCNT01000005">
    <property type="protein sequence ID" value="RMA41929.1"/>
    <property type="molecule type" value="Genomic_DNA"/>
</dbReference>
<dbReference type="Proteomes" id="UP000281343">
    <property type="component" value="Unassembled WGS sequence"/>
</dbReference>
<dbReference type="OrthoDB" id="9815745at2"/>
<dbReference type="PROSITE" id="PS00198">
    <property type="entry name" value="4FE4S_FER_1"/>
    <property type="match status" value="1"/>
</dbReference>